<gene>
    <name evidence="3" type="ORF">GCM10007167_03080</name>
</gene>
<evidence type="ECO:0000313" key="4">
    <source>
        <dbReference type="Proteomes" id="UP000636453"/>
    </source>
</evidence>
<protein>
    <submittedName>
        <fullName evidence="3">Short chain dehydrogenase</fullName>
    </submittedName>
</protein>
<dbReference type="Proteomes" id="UP000636453">
    <property type="component" value="Unassembled WGS sequence"/>
</dbReference>
<sequence length="199" mass="20697">MKILLVGAHGTVGRGVAAELAQRHEIVDAGRRGASVTLDLADADSIRRALESVGPVDAIVSAAGQVGWAPLLELTPEQWAFSVANKLMGQVNLALVGQAYLRDGGSITLTSGVLVDQPVRYGAAASLANGAIEAFVRAAAIELPRGLRINAVSPGVLLESMSELGPFFRGFEPVPAARVALAYSRSVEGAETGRVYPVR</sequence>
<dbReference type="RefSeq" id="WP_146472566.1">
    <property type="nucleotide sequence ID" value="NZ_BNCF01000001.1"/>
</dbReference>
<proteinExistence type="inferred from homology"/>
<dbReference type="PANTHER" id="PTHR43477">
    <property type="entry name" value="DIHYDROANTICAPSIN 7-DEHYDROGENASE"/>
    <property type="match status" value="1"/>
</dbReference>
<dbReference type="OrthoDB" id="9787486at2"/>
<dbReference type="InterPro" id="IPR051122">
    <property type="entry name" value="SDR_DHRS6-like"/>
</dbReference>
<dbReference type="AlphaFoldDB" id="A0A918YUL8"/>
<dbReference type="InterPro" id="IPR002347">
    <property type="entry name" value="SDR_fam"/>
</dbReference>
<evidence type="ECO:0000256" key="2">
    <source>
        <dbReference type="ARBA" id="ARBA00023002"/>
    </source>
</evidence>
<dbReference type="CDD" id="cd11731">
    <property type="entry name" value="Lin1944_like_SDR_c"/>
    <property type="match status" value="1"/>
</dbReference>
<organism evidence="3 4">
    <name type="scientific">Vulcaniibacterium thermophilum</name>
    <dbReference type="NCBI Taxonomy" id="1169913"/>
    <lineage>
        <taxon>Bacteria</taxon>
        <taxon>Pseudomonadati</taxon>
        <taxon>Pseudomonadota</taxon>
        <taxon>Gammaproteobacteria</taxon>
        <taxon>Lysobacterales</taxon>
        <taxon>Lysobacteraceae</taxon>
        <taxon>Vulcaniibacterium</taxon>
    </lineage>
</organism>
<accession>A0A918YUL8</accession>
<dbReference type="EMBL" id="BNCF01000001">
    <property type="protein sequence ID" value="GHE25690.1"/>
    <property type="molecule type" value="Genomic_DNA"/>
</dbReference>
<dbReference type="InterPro" id="IPR036291">
    <property type="entry name" value="NAD(P)-bd_dom_sf"/>
</dbReference>
<dbReference type="Gene3D" id="3.40.50.720">
    <property type="entry name" value="NAD(P)-binding Rossmann-like Domain"/>
    <property type="match status" value="1"/>
</dbReference>
<evidence type="ECO:0000313" key="3">
    <source>
        <dbReference type="EMBL" id="GHE25690.1"/>
    </source>
</evidence>
<reference evidence="3" key="2">
    <citation type="submission" date="2020-09" db="EMBL/GenBank/DDBJ databases">
        <authorList>
            <person name="Sun Q."/>
            <person name="Kim S."/>
        </authorList>
    </citation>
    <scope>NUCLEOTIDE SEQUENCE</scope>
    <source>
        <strain evidence="3">KCTC 32020</strain>
    </source>
</reference>
<dbReference type="SUPFAM" id="SSF51735">
    <property type="entry name" value="NAD(P)-binding Rossmann-fold domains"/>
    <property type="match status" value="1"/>
</dbReference>
<reference evidence="3" key="1">
    <citation type="journal article" date="2014" name="Int. J. Syst. Evol. Microbiol.">
        <title>Complete genome sequence of Corynebacterium casei LMG S-19264T (=DSM 44701T), isolated from a smear-ripened cheese.</title>
        <authorList>
            <consortium name="US DOE Joint Genome Institute (JGI-PGF)"/>
            <person name="Walter F."/>
            <person name="Albersmeier A."/>
            <person name="Kalinowski J."/>
            <person name="Ruckert C."/>
        </authorList>
    </citation>
    <scope>NUCLEOTIDE SEQUENCE</scope>
    <source>
        <strain evidence="3">KCTC 32020</strain>
    </source>
</reference>
<name>A0A918YUL8_9GAMM</name>
<keyword evidence="4" id="KW-1185">Reference proteome</keyword>
<dbReference type="NCBIfam" id="NF005754">
    <property type="entry name" value="PRK07578.1"/>
    <property type="match status" value="1"/>
</dbReference>
<dbReference type="PRINTS" id="PR00081">
    <property type="entry name" value="GDHRDH"/>
</dbReference>
<evidence type="ECO:0000256" key="1">
    <source>
        <dbReference type="ARBA" id="ARBA00006484"/>
    </source>
</evidence>
<comment type="similarity">
    <text evidence="1">Belongs to the short-chain dehydrogenases/reductases (SDR) family.</text>
</comment>
<dbReference type="GO" id="GO:0016491">
    <property type="term" value="F:oxidoreductase activity"/>
    <property type="evidence" value="ECO:0007669"/>
    <property type="project" value="UniProtKB-KW"/>
</dbReference>
<keyword evidence="2" id="KW-0560">Oxidoreductase</keyword>
<dbReference type="PANTHER" id="PTHR43477:SF1">
    <property type="entry name" value="DIHYDROANTICAPSIN 7-DEHYDROGENASE"/>
    <property type="match status" value="1"/>
</dbReference>
<comment type="caution">
    <text evidence="3">The sequence shown here is derived from an EMBL/GenBank/DDBJ whole genome shotgun (WGS) entry which is preliminary data.</text>
</comment>
<dbReference type="Pfam" id="PF13561">
    <property type="entry name" value="adh_short_C2"/>
    <property type="match status" value="1"/>
</dbReference>